<keyword evidence="2" id="KW-1133">Transmembrane helix</keyword>
<dbReference type="NCBIfam" id="TIGR02234">
    <property type="entry name" value="trp_oprn_chp"/>
    <property type="match status" value="1"/>
</dbReference>
<feature type="compositionally biased region" description="Gly residues" evidence="1">
    <location>
        <begin position="224"/>
        <end position="236"/>
    </location>
</feature>
<keyword evidence="2" id="KW-0812">Transmembrane</keyword>
<dbReference type="Pfam" id="PF09534">
    <property type="entry name" value="Trp_oprn_chp"/>
    <property type="match status" value="1"/>
</dbReference>
<evidence type="ECO:0000313" key="4">
    <source>
        <dbReference type="Proteomes" id="UP001418444"/>
    </source>
</evidence>
<dbReference type="EMBL" id="BAAAZW010000007">
    <property type="protein sequence ID" value="GAA3964334.1"/>
    <property type="molecule type" value="Genomic_DNA"/>
</dbReference>
<protein>
    <submittedName>
        <fullName evidence="3">TIGR02234 family membrane protein</fullName>
    </submittedName>
</protein>
<dbReference type="InterPro" id="IPR019051">
    <property type="entry name" value="Trp_biosyn_TM_oprn/chp"/>
</dbReference>
<feature type="compositionally biased region" description="Basic and acidic residues" evidence="1">
    <location>
        <begin position="183"/>
        <end position="193"/>
    </location>
</feature>
<organism evidence="3 4">
    <name type="scientific">Gordonia caeni</name>
    <dbReference type="NCBI Taxonomy" id="1007097"/>
    <lineage>
        <taxon>Bacteria</taxon>
        <taxon>Bacillati</taxon>
        <taxon>Actinomycetota</taxon>
        <taxon>Actinomycetes</taxon>
        <taxon>Mycobacteriales</taxon>
        <taxon>Gordoniaceae</taxon>
        <taxon>Gordonia</taxon>
    </lineage>
</organism>
<feature type="transmembrane region" description="Helical" evidence="2">
    <location>
        <begin position="90"/>
        <end position="110"/>
    </location>
</feature>
<dbReference type="RefSeq" id="WP_344784433.1">
    <property type="nucleotide sequence ID" value="NZ_BAAAZW010000007.1"/>
</dbReference>
<feature type="transmembrane region" description="Helical" evidence="2">
    <location>
        <begin position="139"/>
        <end position="159"/>
    </location>
</feature>
<keyword evidence="4" id="KW-1185">Reference proteome</keyword>
<evidence type="ECO:0000313" key="3">
    <source>
        <dbReference type="EMBL" id="GAA3964334.1"/>
    </source>
</evidence>
<keyword evidence="2" id="KW-0472">Membrane</keyword>
<sequence length="236" mass="24544">MTETSAETGAPGPNRRAKAIASLLLIAAAGVLWGASRMTWAEVYVEDGLSEPRIFAVTGSDWSPWLVAIALFFLAALVVQFVLHGIALRIVAVVVALAGIAVAIPAVTLINSGADSMYAAEVIDLPARYDVVAITSRTGAGILVLVAAACAVLGAIAMLRSASSASKMSSKYTSPAARREELERRVFAEREARQAGQDSGAASERELWEALDHGVDPTDDLPETGGGQSDPGPTRG</sequence>
<accession>A0ABP7PET3</accession>
<evidence type="ECO:0000256" key="2">
    <source>
        <dbReference type="SAM" id="Phobius"/>
    </source>
</evidence>
<name>A0ABP7PET3_9ACTN</name>
<comment type="caution">
    <text evidence="3">The sequence shown here is derived from an EMBL/GenBank/DDBJ whole genome shotgun (WGS) entry which is preliminary data.</text>
</comment>
<gene>
    <name evidence="3" type="ORF">GCM10022231_26150</name>
</gene>
<feature type="region of interest" description="Disordered" evidence="1">
    <location>
        <begin position="183"/>
        <end position="236"/>
    </location>
</feature>
<feature type="compositionally biased region" description="Basic and acidic residues" evidence="1">
    <location>
        <begin position="203"/>
        <end position="216"/>
    </location>
</feature>
<reference evidence="4" key="1">
    <citation type="journal article" date="2019" name="Int. J. Syst. Evol. Microbiol.">
        <title>The Global Catalogue of Microorganisms (GCM) 10K type strain sequencing project: providing services to taxonomists for standard genome sequencing and annotation.</title>
        <authorList>
            <consortium name="The Broad Institute Genomics Platform"/>
            <consortium name="The Broad Institute Genome Sequencing Center for Infectious Disease"/>
            <person name="Wu L."/>
            <person name="Ma J."/>
        </authorList>
    </citation>
    <scope>NUCLEOTIDE SEQUENCE [LARGE SCALE GENOMIC DNA]</scope>
    <source>
        <strain evidence="4">JCM 16923</strain>
    </source>
</reference>
<dbReference type="InterPro" id="IPR011746">
    <property type="entry name" value="Trp_synth-assoc_CHP"/>
</dbReference>
<evidence type="ECO:0000256" key="1">
    <source>
        <dbReference type="SAM" id="MobiDB-lite"/>
    </source>
</evidence>
<dbReference type="Proteomes" id="UP001418444">
    <property type="component" value="Unassembled WGS sequence"/>
</dbReference>
<feature type="transmembrane region" description="Helical" evidence="2">
    <location>
        <begin position="65"/>
        <end position="83"/>
    </location>
</feature>
<proteinExistence type="predicted"/>